<accession>A0A3E4F7J2</accession>
<dbReference type="EMBL" id="QRVU01000037">
    <property type="protein sequence ID" value="RGS70113.1"/>
    <property type="molecule type" value="Genomic_DNA"/>
</dbReference>
<dbReference type="EMBL" id="QSAJ01000028">
    <property type="protein sequence ID" value="RGW51691.1"/>
    <property type="molecule type" value="Genomic_DNA"/>
</dbReference>
<dbReference type="EMBL" id="QRHN01000011">
    <property type="protein sequence ID" value="RHF78355.1"/>
    <property type="molecule type" value="Genomic_DNA"/>
</dbReference>
<organism evidence="3 9">
    <name type="scientific">Dorea formicigenerans</name>
    <dbReference type="NCBI Taxonomy" id="39486"/>
    <lineage>
        <taxon>Bacteria</taxon>
        <taxon>Bacillati</taxon>
        <taxon>Bacillota</taxon>
        <taxon>Clostridia</taxon>
        <taxon>Lachnospirales</taxon>
        <taxon>Lachnospiraceae</taxon>
        <taxon>Dorea</taxon>
    </lineage>
</organism>
<dbReference type="Proteomes" id="UP000285981">
    <property type="component" value="Unassembled WGS sequence"/>
</dbReference>
<dbReference type="Proteomes" id="UP000284962">
    <property type="component" value="Unassembled WGS sequence"/>
</dbReference>
<evidence type="ECO:0000313" key="13">
    <source>
        <dbReference type="Proteomes" id="UP000285666"/>
    </source>
</evidence>
<evidence type="ECO:0000313" key="14">
    <source>
        <dbReference type="Proteomes" id="UP000285981"/>
    </source>
</evidence>
<protein>
    <recommendedName>
        <fullName evidence="15">DUF4367 domain-containing protein</fullName>
    </recommendedName>
</protein>
<dbReference type="PROSITE" id="PS51257">
    <property type="entry name" value="PROKAR_LIPOPROTEIN"/>
    <property type="match status" value="1"/>
</dbReference>
<feature type="signal peptide" evidence="2">
    <location>
        <begin position="1"/>
        <end position="18"/>
    </location>
</feature>
<evidence type="ECO:0000313" key="11">
    <source>
        <dbReference type="Proteomes" id="UP000284742"/>
    </source>
</evidence>
<evidence type="ECO:0000313" key="8">
    <source>
        <dbReference type="EMBL" id="RHF78355.1"/>
    </source>
</evidence>
<evidence type="ECO:0000313" key="4">
    <source>
        <dbReference type="EMBL" id="RGS70113.1"/>
    </source>
</evidence>
<keyword evidence="2" id="KW-0732">Signal</keyword>
<comment type="caution">
    <text evidence="3">The sequence shown here is derived from an EMBL/GenBank/DDBJ whole genome shotgun (WGS) entry which is preliminary data.</text>
</comment>
<evidence type="ECO:0000256" key="1">
    <source>
        <dbReference type="SAM" id="MobiDB-lite"/>
    </source>
</evidence>
<dbReference type="EMBL" id="QSEW01000008">
    <property type="protein sequence ID" value="RGZ99632.1"/>
    <property type="molecule type" value="Genomic_DNA"/>
</dbReference>
<dbReference type="Proteomes" id="UP000266376">
    <property type="component" value="Unassembled WGS sequence"/>
</dbReference>
<evidence type="ECO:0008006" key="15">
    <source>
        <dbReference type="Google" id="ProtNLM"/>
    </source>
</evidence>
<dbReference type="EMBL" id="QSOI01000004">
    <property type="protein sequence ID" value="RGI85269.1"/>
    <property type="molecule type" value="Genomic_DNA"/>
</dbReference>
<reference evidence="9 10" key="1">
    <citation type="submission" date="2018-08" db="EMBL/GenBank/DDBJ databases">
        <title>A genome reference for cultivated species of the human gut microbiota.</title>
        <authorList>
            <person name="Zou Y."/>
            <person name="Xue W."/>
            <person name="Luo G."/>
        </authorList>
    </citation>
    <scope>NUCLEOTIDE SEQUENCE [LARGE SCALE GENOMIC DNA]</scope>
    <source>
        <strain evidence="5 10">AF12-11</strain>
        <strain evidence="4 14">AF21-25</strain>
        <strain evidence="8 13">AM23-7AC</strain>
        <strain evidence="7 11">AM37-5</strain>
        <strain evidence="6 12">AM46-16</strain>
        <strain evidence="3 9">TM09-19AC</strain>
    </source>
</reference>
<dbReference type="EMBL" id="QSHK01000015">
    <property type="protein sequence ID" value="RHC03276.1"/>
    <property type="molecule type" value="Genomic_DNA"/>
</dbReference>
<evidence type="ECO:0000313" key="10">
    <source>
        <dbReference type="Proteomes" id="UP000266376"/>
    </source>
</evidence>
<feature type="compositionally biased region" description="Basic and acidic residues" evidence="1">
    <location>
        <begin position="22"/>
        <end position="34"/>
    </location>
</feature>
<name>A0A3E4F7J2_9FIRM</name>
<dbReference type="Proteomes" id="UP000285666">
    <property type="component" value="Unassembled WGS sequence"/>
</dbReference>
<proteinExistence type="predicted"/>
<evidence type="ECO:0000313" key="12">
    <source>
        <dbReference type="Proteomes" id="UP000284962"/>
    </source>
</evidence>
<evidence type="ECO:0000313" key="3">
    <source>
        <dbReference type="EMBL" id="RGI85269.1"/>
    </source>
</evidence>
<sequence>MKKAAVFLMILTLSVSSAACGNKEKDDNQADAKTEQSQNADNSKDNDKSDTQTKEADNKMYELSSEDDVWTIKVSAPKGCSETDFSSDTARAFERIGNVDGSSLQYVMTLRNTDVSTVESDMKEEVQYLYTANSDDTIPAMDTQSSEYNGKMWNYFSYNMEELSGYRVWAELSDGDVFACTVEWIGEEETPDDIDTVIKTLSSCIADYDV</sequence>
<dbReference type="RefSeq" id="WP_117494546.1">
    <property type="nucleotide sequence ID" value="NZ_QRHN01000011.1"/>
</dbReference>
<evidence type="ECO:0000313" key="7">
    <source>
        <dbReference type="EMBL" id="RHC03276.1"/>
    </source>
</evidence>
<feature type="compositionally biased region" description="Basic and acidic residues" evidence="1">
    <location>
        <begin position="42"/>
        <end position="55"/>
    </location>
</feature>
<dbReference type="Proteomes" id="UP000260664">
    <property type="component" value="Unassembled WGS sequence"/>
</dbReference>
<evidence type="ECO:0000256" key="2">
    <source>
        <dbReference type="SAM" id="SignalP"/>
    </source>
</evidence>
<dbReference type="AlphaFoldDB" id="A0A3E4F7J2"/>
<feature type="chain" id="PRO_5036080193" description="DUF4367 domain-containing protein" evidence="2">
    <location>
        <begin position="19"/>
        <end position="210"/>
    </location>
</feature>
<evidence type="ECO:0000313" key="6">
    <source>
        <dbReference type="EMBL" id="RGZ99632.1"/>
    </source>
</evidence>
<gene>
    <name evidence="8" type="ORF">DW658_09065</name>
    <name evidence="7" type="ORF">DW860_14925</name>
    <name evidence="6" type="ORF">DW957_08745</name>
    <name evidence="5" type="ORF">DWV67_11280</name>
    <name evidence="4" type="ORF">DWX78_08415</name>
    <name evidence="3" type="ORF">DXD84_04015</name>
</gene>
<feature type="region of interest" description="Disordered" evidence="1">
    <location>
        <begin position="21"/>
        <end position="55"/>
    </location>
</feature>
<evidence type="ECO:0000313" key="9">
    <source>
        <dbReference type="Proteomes" id="UP000260664"/>
    </source>
</evidence>
<dbReference type="Proteomes" id="UP000284742">
    <property type="component" value="Unassembled WGS sequence"/>
</dbReference>
<evidence type="ECO:0000313" key="5">
    <source>
        <dbReference type="EMBL" id="RGW51691.1"/>
    </source>
</evidence>